<keyword evidence="1" id="KW-0472">Membrane</keyword>
<name>A0A4Q9FPG5_9FLAO</name>
<dbReference type="Proteomes" id="UP000292372">
    <property type="component" value="Unassembled WGS sequence"/>
</dbReference>
<protein>
    <submittedName>
        <fullName evidence="2">FeoB-associated Cys-rich membrane protein</fullName>
    </submittedName>
</protein>
<proteinExistence type="predicted"/>
<organism evidence="2 3">
    <name type="scientific">Hyunsoonleella pacifica</name>
    <dbReference type="NCBI Taxonomy" id="1080224"/>
    <lineage>
        <taxon>Bacteria</taxon>
        <taxon>Pseudomonadati</taxon>
        <taxon>Bacteroidota</taxon>
        <taxon>Flavobacteriia</taxon>
        <taxon>Flavobacteriales</taxon>
        <taxon>Flavobacteriaceae</taxon>
    </lineage>
</organism>
<dbReference type="Pfam" id="PF12669">
    <property type="entry name" value="FeoB_associated"/>
    <property type="match status" value="1"/>
</dbReference>
<dbReference type="AlphaFoldDB" id="A0A4Q9FPG5"/>
<dbReference type="RefSeq" id="WP_130936529.1">
    <property type="nucleotide sequence ID" value="NZ_BMEE01000002.1"/>
</dbReference>
<comment type="caution">
    <text evidence="2">The sequence shown here is derived from an EMBL/GenBank/DDBJ whole genome shotgun (WGS) entry which is preliminary data.</text>
</comment>
<keyword evidence="3" id="KW-1185">Reference proteome</keyword>
<evidence type="ECO:0000313" key="2">
    <source>
        <dbReference type="EMBL" id="TBN16548.1"/>
    </source>
</evidence>
<feature type="transmembrane region" description="Helical" evidence="1">
    <location>
        <begin position="6"/>
        <end position="26"/>
    </location>
</feature>
<accession>A0A4Q9FPG5</accession>
<keyword evidence="1" id="KW-0812">Transmembrane</keyword>
<dbReference type="EMBL" id="SIRS01000003">
    <property type="protein sequence ID" value="TBN16548.1"/>
    <property type="molecule type" value="Genomic_DNA"/>
</dbReference>
<evidence type="ECO:0000256" key="1">
    <source>
        <dbReference type="SAM" id="Phobius"/>
    </source>
</evidence>
<evidence type="ECO:0000313" key="3">
    <source>
        <dbReference type="Proteomes" id="UP000292372"/>
    </source>
</evidence>
<gene>
    <name evidence="2" type="ORF">EYD46_07880</name>
</gene>
<keyword evidence="1" id="KW-1133">Transmembrane helix</keyword>
<sequence>MNSIIQNILVFTLVGIAVVFLIKKFFWKKPKPKKACGNEGCGCH</sequence>
<reference evidence="2 3" key="1">
    <citation type="journal article" date="2015" name="Int. J. Syst. Evol. Microbiol.">
        <title>Hyunsoonleella pacifica sp. nov., isolated from seawater of South Pacific Gyre.</title>
        <authorList>
            <person name="Gao X."/>
            <person name="Zhang Z."/>
            <person name="Dai X."/>
            <person name="Zhang X.H."/>
        </authorList>
    </citation>
    <scope>NUCLEOTIDE SEQUENCE [LARGE SCALE GENOMIC DNA]</scope>
    <source>
        <strain evidence="2 3">SW033</strain>
    </source>
</reference>